<feature type="transmembrane region" description="Helical" evidence="2">
    <location>
        <begin position="835"/>
        <end position="856"/>
    </location>
</feature>
<feature type="compositionally biased region" description="Polar residues" evidence="1">
    <location>
        <begin position="1461"/>
        <end position="1479"/>
    </location>
</feature>
<feature type="transmembrane region" description="Helical" evidence="2">
    <location>
        <begin position="251"/>
        <end position="275"/>
    </location>
</feature>
<protein>
    <submittedName>
        <fullName evidence="3">Uncharacterized protein</fullName>
    </submittedName>
</protein>
<dbReference type="Pfam" id="PF11915">
    <property type="entry name" value="DUF3433"/>
    <property type="match status" value="2"/>
</dbReference>
<name>A0A0N1HRL6_9EURO</name>
<feature type="transmembrane region" description="Helical" evidence="2">
    <location>
        <begin position="182"/>
        <end position="200"/>
    </location>
</feature>
<evidence type="ECO:0000313" key="3">
    <source>
        <dbReference type="EMBL" id="KPI38474.1"/>
    </source>
</evidence>
<reference evidence="3 4" key="1">
    <citation type="submission" date="2015-06" db="EMBL/GenBank/DDBJ databases">
        <title>Draft genome of the ant-associated black yeast Phialophora attae CBS 131958.</title>
        <authorList>
            <person name="Moreno L.F."/>
            <person name="Stielow B.J."/>
            <person name="de Hoog S."/>
            <person name="Vicente V.A."/>
            <person name="Weiss V.A."/>
            <person name="de Vries M."/>
            <person name="Cruz L.M."/>
            <person name="Souza E.M."/>
        </authorList>
    </citation>
    <scope>NUCLEOTIDE SEQUENCE [LARGE SCALE GENOMIC DNA]</scope>
    <source>
        <strain evidence="3 4">CBS 131958</strain>
    </source>
</reference>
<keyword evidence="4" id="KW-1185">Reference proteome</keyword>
<dbReference type="VEuPathDB" id="FungiDB:AB675_4315"/>
<keyword evidence="2" id="KW-0812">Transmembrane</keyword>
<dbReference type="GeneID" id="28736324"/>
<dbReference type="OrthoDB" id="5332281at2759"/>
<dbReference type="PANTHER" id="PTHR37544:SF1">
    <property type="entry name" value="PHOSPHORIBOSYLAMINOIMIDAZOLE-SUCCINOCARBOXAMIDE SYNTHASE"/>
    <property type="match status" value="1"/>
</dbReference>
<feature type="transmembrane region" description="Helical" evidence="2">
    <location>
        <begin position="612"/>
        <end position="633"/>
    </location>
</feature>
<feature type="region of interest" description="Disordered" evidence="1">
    <location>
        <begin position="1578"/>
        <end position="1695"/>
    </location>
</feature>
<sequence>MDDEPGYLQIPITEHEHERVRARQRSRSDASSRLLHPDSESVYSQGFDDTHSGNSSQTPSRFPSVRGESAGPAEQLSAPRRFHSYQGGAQYAAISPIDEEDSNVADAASEAPSGRPRTIPQSELSYSPLVPLPELWTPIWLRRSTLAAFIVFFILSIIILVVLWVLSRTRSGFEIHFTGPHHAYWVYFPTILVIFLVGLWRQVDFHTKSLTPWDELQKGPVQPTKSLLLDYVSSLQIVALFQAFIHNHIPIVATVSAFMFFKIITVFSTGLFILLPQDVEQGGFPLLGTSTFASNVVNLDSITAAPVSAFQGTAYQGIPQAPGVWTDLAYTTFRYDQSRNEKLADNATFTADRDAFVPSITCRIVEIRLDGNKTTEQSPGGDVYGNGVRFAIDNDDICSKWPAVLVQTLNPQKQIAPTSQIFGSIQALTCDSNEPAALLFSLLDVAFEQSLRDGSIQLAIAGDDVATSSSRTVNNMANVLCQASHTIATVTVSNDTLTQDSPTQGVSLELAGEARNRTLEDLSDGALMSAFGGIANVSGNMFGQTPGSDSTSGLFTLLAMHFGRRDTSRLLNADDLMRAIDPTFKGIMAQYAIRAFNGRAVRRETRYWVNEASAAVMIGALLVGVAAAGTLLFRAPRGVVPRNPGPIGANAAVLTNSIELNRLLRRGGIPSKTNSEVAVDGYEFGTAIATTEHGQASFKIVTSEGVHDYNTPAPDKTLRWWHPITSSIFFVIPTVALPILCIGLLEFIQSKNDDGIVGVPDNVATDIYTHYIPALVMVIIASMVNLIDFNIAVFTPWSALSKGAATHKKSILAYYLGITPLEAAFRGFRVRQFNIVISTLATVVASILTIVAAGLYNGDRFRTEGTTINLVQSDSFNLRWTNSSFSDNGAAGVLNSVIHDNLTYPEFTYRNVVLPSFSLEDGDLSTTNGTTRDTAKNLTEVTVDALLPDLRCYLVDRNFITVTSADSNVDVNVQATLPDECQIAGVGGDASFVSFDTTFEVPSNGTLIGGRQFDLLFGDGGSLVNNVLQSDQLNLSSLISDNPAIGCPSLAFVYGSFSASAEDATDITAMLCWQQVMSVRSTFNLVSNTTLIDAKRGVTVDQSDAKFFVNPVTDATGSTRDDEKDPDTIFNFRIQGNLARSFRPFRDTPNDDTRDLDPFFQGVLHADPSTTIQASTLIGEDNQSDLLTAILNFYRLYMAQAISLNMRSALSASSLSARQDAAPLATIPTTLTSIRLVQDKTTKLILQILLALTSTLTLAAWLLTRFRRVLPLNPLSTANHMSLLAGSDLAHTEEADDDQGLCECCGKPRSKPHSDAVSMVEDAASSRGRPTSSRSDAARLSVPPGLEFDQRTSSPRGSRDGVVPVGAEWWGAEAGSGTRIPVLGRGKAALTKEGKGKWEVVFAGRRYSMGWWKDNPARGRMRRRFGVDVGERADGDEDDWMLGRRRLRNSTEGSVGMRFDGSTSPNRGGLSNTTTQSRSLGEEAAPYEGRGYGPGLQPPQDPTHRYYDPHQNSSIRPRPSSDLGYSTQRQNITSLTSSIDNNNQYTYTGPSATPSQPTGGTAAGVPWSLGARRLRTAGENVTPSMRFEAPTPTDYIPMSRGGRALDAPPELSPALMAGGYGEGGLRNEGIASSDRGDGSEQEESEDEWGGSDEGDGDLGDMGRGSGRGTGGAGGGVNFSRPGGGYQRVGGGGGEA</sequence>
<evidence type="ECO:0000256" key="2">
    <source>
        <dbReference type="SAM" id="Phobius"/>
    </source>
</evidence>
<dbReference type="InterPro" id="IPR021840">
    <property type="entry name" value="DUF3433"/>
</dbReference>
<keyword evidence="2" id="KW-1133">Transmembrane helix</keyword>
<feature type="region of interest" description="Disordered" evidence="1">
    <location>
        <begin position="100"/>
        <end position="119"/>
    </location>
</feature>
<evidence type="ECO:0000313" key="4">
    <source>
        <dbReference type="Proteomes" id="UP000038010"/>
    </source>
</evidence>
<accession>A0A0N1HRL6</accession>
<gene>
    <name evidence="3" type="ORF">AB675_4315</name>
</gene>
<organism evidence="3 4">
    <name type="scientific">Cyphellophora attinorum</name>
    <dbReference type="NCBI Taxonomy" id="1664694"/>
    <lineage>
        <taxon>Eukaryota</taxon>
        <taxon>Fungi</taxon>
        <taxon>Dikarya</taxon>
        <taxon>Ascomycota</taxon>
        <taxon>Pezizomycotina</taxon>
        <taxon>Eurotiomycetes</taxon>
        <taxon>Chaetothyriomycetidae</taxon>
        <taxon>Chaetothyriales</taxon>
        <taxon>Cyphellophoraceae</taxon>
        <taxon>Cyphellophora</taxon>
    </lineage>
</organism>
<comment type="caution">
    <text evidence="3">The sequence shown here is derived from an EMBL/GenBank/DDBJ whole genome shotgun (WGS) entry which is preliminary data.</text>
</comment>
<evidence type="ECO:0000256" key="1">
    <source>
        <dbReference type="SAM" id="MobiDB-lite"/>
    </source>
</evidence>
<feature type="compositionally biased region" description="Polar residues" evidence="1">
    <location>
        <begin position="1523"/>
        <end position="1559"/>
    </location>
</feature>
<feature type="compositionally biased region" description="Acidic residues" evidence="1">
    <location>
        <begin position="1639"/>
        <end position="1658"/>
    </location>
</feature>
<feature type="compositionally biased region" description="Basic and acidic residues" evidence="1">
    <location>
        <begin position="13"/>
        <end position="39"/>
    </location>
</feature>
<feature type="compositionally biased region" description="Polar residues" evidence="1">
    <location>
        <begin position="52"/>
        <end position="61"/>
    </location>
</feature>
<feature type="transmembrane region" description="Helical" evidence="2">
    <location>
        <begin position="768"/>
        <end position="791"/>
    </location>
</feature>
<feature type="region of interest" description="Disordered" evidence="1">
    <location>
        <begin position="1308"/>
        <end position="1361"/>
    </location>
</feature>
<dbReference type="EMBL" id="LFJN01000018">
    <property type="protein sequence ID" value="KPI38474.1"/>
    <property type="molecule type" value="Genomic_DNA"/>
</dbReference>
<feature type="region of interest" description="Disordered" evidence="1">
    <location>
        <begin position="1"/>
        <end position="76"/>
    </location>
</feature>
<feature type="transmembrane region" description="Helical" evidence="2">
    <location>
        <begin position="728"/>
        <end position="748"/>
    </location>
</feature>
<dbReference type="STRING" id="1664694.A0A0N1HRL6"/>
<feature type="region of interest" description="Disordered" evidence="1">
    <location>
        <begin position="1451"/>
        <end position="1566"/>
    </location>
</feature>
<proteinExistence type="predicted"/>
<dbReference type="PANTHER" id="PTHR37544">
    <property type="entry name" value="SPRAY-RELATED"/>
    <property type="match status" value="1"/>
</dbReference>
<keyword evidence="2" id="KW-0472">Membrane</keyword>
<dbReference type="Proteomes" id="UP000038010">
    <property type="component" value="Unassembled WGS sequence"/>
</dbReference>
<feature type="compositionally biased region" description="Gly residues" evidence="1">
    <location>
        <begin position="1659"/>
        <end position="1695"/>
    </location>
</feature>
<feature type="transmembrane region" description="Helical" evidence="2">
    <location>
        <begin position="146"/>
        <end position="167"/>
    </location>
</feature>
<dbReference type="RefSeq" id="XP_017998437.1">
    <property type="nucleotide sequence ID" value="XM_018144444.1"/>
</dbReference>